<dbReference type="RefSeq" id="WP_348945787.1">
    <property type="nucleotide sequence ID" value="NZ_CP157355.1"/>
</dbReference>
<dbReference type="EMBL" id="CP157355">
    <property type="protein sequence ID" value="XBM01501.1"/>
    <property type="molecule type" value="Genomic_DNA"/>
</dbReference>
<dbReference type="Pfam" id="PF03963">
    <property type="entry name" value="FlgD"/>
    <property type="match status" value="1"/>
</dbReference>
<feature type="domain" description="FlgD Tudor-like" evidence="7">
    <location>
        <begin position="86"/>
        <end position="216"/>
    </location>
</feature>
<protein>
    <recommendedName>
        <fullName evidence="2 5">Basal-body rod modification protein FlgD</fullName>
    </recommendedName>
</protein>
<dbReference type="InterPro" id="IPR025963">
    <property type="entry name" value="FLgD_Tudor"/>
</dbReference>
<evidence type="ECO:0000259" key="7">
    <source>
        <dbReference type="Pfam" id="PF13861"/>
    </source>
</evidence>
<gene>
    <name evidence="8" type="ORF">ABHF33_04240</name>
</gene>
<name>A0AAU7FCK0_9NEIS</name>
<evidence type="ECO:0000313" key="8">
    <source>
        <dbReference type="EMBL" id="XBM01501.1"/>
    </source>
</evidence>
<feature type="domain" description="FlgD/Vpr Ig-like" evidence="6">
    <location>
        <begin position="102"/>
        <end position="179"/>
    </location>
</feature>
<dbReference type="InterPro" id="IPR005648">
    <property type="entry name" value="FlgD"/>
</dbReference>
<reference evidence="8" key="1">
    <citation type="submission" date="2024-05" db="EMBL/GenBank/DDBJ databases">
        <authorList>
            <person name="Yang L."/>
            <person name="Pan L."/>
        </authorList>
    </citation>
    <scope>NUCLEOTIDE SEQUENCE</scope>
    <source>
        <strain evidence="8">FCG-7</strain>
    </source>
</reference>
<evidence type="ECO:0000256" key="5">
    <source>
        <dbReference type="RuleBase" id="RU362076"/>
    </source>
</evidence>
<dbReference type="Pfam" id="PF13860">
    <property type="entry name" value="FlgD_ig"/>
    <property type="match status" value="1"/>
</dbReference>
<evidence type="ECO:0000256" key="2">
    <source>
        <dbReference type="ARBA" id="ARBA00016013"/>
    </source>
</evidence>
<sequence length="226" mass="24087">MATSPVSGSFDYSSLNTRKTATKTDTEQQQDRFMKLLVKQLQSQDPMNPMDNAQTTSQIAQINTVSGIEKLNQTMAGMAGMYAGTQVMQAANLIGKEVLSPGNGFRFDGSKSVDLRFNIPEGTSNAMASIYNDKNVEVAKVPVTTTKAGLIQVAWDGKKADGTVLPAGEYKVTAKAQKDGKEIALETATWQVTKSVAFGSDGVEVHLANGGKTNFGSLIQIQQANG</sequence>
<dbReference type="GO" id="GO:0044781">
    <property type="term" value="P:bacterial-type flagellum organization"/>
    <property type="evidence" value="ECO:0007669"/>
    <property type="project" value="UniProtKB-UniRule"/>
</dbReference>
<keyword evidence="8" id="KW-0966">Cell projection</keyword>
<comment type="similarity">
    <text evidence="1 5">Belongs to the FlgD family.</text>
</comment>
<evidence type="ECO:0000256" key="4">
    <source>
        <dbReference type="ARBA" id="ARBA00024746"/>
    </source>
</evidence>
<evidence type="ECO:0000256" key="1">
    <source>
        <dbReference type="ARBA" id="ARBA00010577"/>
    </source>
</evidence>
<dbReference type="Pfam" id="PF13861">
    <property type="entry name" value="FLgD_tudor"/>
    <property type="match status" value="1"/>
</dbReference>
<proteinExistence type="inferred from homology"/>
<evidence type="ECO:0000259" key="6">
    <source>
        <dbReference type="Pfam" id="PF13860"/>
    </source>
</evidence>
<dbReference type="AlphaFoldDB" id="A0AAU7FCK0"/>
<comment type="function">
    <text evidence="4 5">Required for flagellar hook formation. May act as a scaffolding protein.</text>
</comment>
<dbReference type="Gene3D" id="2.60.40.4070">
    <property type="match status" value="1"/>
</dbReference>
<dbReference type="KEGG" id="cmav:ABHF33_04240"/>
<dbReference type="Gene3D" id="2.30.30.910">
    <property type="match status" value="1"/>
</dbReference>
<keyword evidence="3 5" id="KW-1005">Bacterial flagellum biogenesis</keyword>
<accession>A0AAU7FCK0</accession>
<organism evidence="8">
    <name type="scientific">Chitinibacter mangrovi</name>
    <dbReference type="NCBI Taxonomy" id="3153927"/>
    <lineage>
        <taxon>Bacteria</taxon>
        <taxon>Pseudomonadati</taxon>
        <taxon>Pseudomonadota</taxon>
        <taxon>Betaproteobacteria</taxon>
        <taxon>Neisseriales</taxon>
        <taxon>Chitinibacteraceae</taxon>
        <taxon>Chitinibacter</taxon>
    </lineage>
</organism>
<keyword evidence="8" id="KW-0282">Flagellum</keyword>
<keyword evidence="8" id="KW-0969">Cilium</keyword>
<dbReference type="InterPro" id="IPR025965">
    <property type="entry name" value="FlgD/Vpr_Ig-like"/>
</dbReference>
<evidence type="ECO:0000256" key="3">
    <source>
        <dbReference type="ARBA" id="ARBA00022795"/>
    </source>
</evidence>